<gene>
    <name evidence="1" type="ORF">PAUS00366_LOCUS22288</name>
</gene>
<evidence type="ECO:0000313" key="1">
    <source>
        <dbReference type="EMBL" id="CAE0729503.1"/>
    </source>
</evidence>
<name>A0A7S4ER25_9STRA</name>
<sequence>MIMVPTNTSPATKALELQQHKMTVSRGTIRQVNIDSKLTHDFFNLNFEEEDVNAFPVIEWDLNEDSDSDSSSVRSMDSWSSVLADFDCSLGKRERCTSKTSRRLVRSKKIKSDLSSLARGISAGTA</sequence>
<accession>A0A7S4ER25</accession>
<reference evidence="1" key="1">
    <citation type="submission" date="2021-01" db="EMBL/GenBank/DDBJ databases">
        <authorList>
            <person name="Corre E."/>
            <person name="Pelletier E."/>
            <person name="Niang G."/>
            <person name="Scheremetjew M."/>
            <person name="Finn R."/>
            <person name="Kale V."/>
            <person name="Holt S."/>
            <person name="Cochrane G."/>
            <person name="Meng A."/>
            <person name="Brown T."/>
            <person name="Cohen L."/>
        </authorList>
    </citation>
    <scope>NUCLEOTIDE SEQUENCE</scope>
    <source>
        <strain evidence="1">10249 10 AB</strain>
    </source>
</reference>
<organism evidence="1">
    <name type="scientific">Pseudo-nitzschia australis</name>
    <dbReference type="NCBI Taxonomy" id="44445"/>
    <lineage>
        <taxon>Eukaryota</taxon>
        <taxon>Sar</taxon>
        <taxon>Stramenopiles</taxon>
        <taxon>Ochrophyta</taxon>
        <taxon>Bacillariophyta</taxon>
        <taxon>Bacillariophyceae</taxon>
        <taxon>Bacillariophycidae</taxon>
        <taxon>Bacillariales</taxon>
        <taxon>Bacillariaceae</taxon>
        <taxon>Pseudo-nitzschia</taxon>
    </lineage>
</organism>
<dbReference type="AlphaFoldDB" id="A0A7S4ER25"/>
<protein>
    <submittedName>
        <fullName evidence="1">Uncharacterized protein</fullName>
    </submittedName>
</protein>
<dbReference type="EMBL" id="HBIX01034135">
    <property type="protein sequence ID" value="CAE0729503.1"/>
    <property type="molecule type" value="Transcribed_RNA"/>
</dbReference>
<proteinExistence type="predicted"/>